<proteinExistence type="predicted"/>
<keyword evidence="2" id="KW-1185">Reference proteome</keyword>
<dbReference type="OrthoDB" id="3041043at2759"/>
<dbReference type="Proteomes" id="UP000521943">
    <property type="component" value="Unassembled WGS sequence"/>
</dbReference>
<comment type="caution">
    <text evidence="1">The sequence shown here is derived from an EMBL/GenBank/DDBJ whole genome shotgun (WGS) entry which is preliminary data.</text>
</comment>
<dbReference type="AlphaFoldDB" id="A0A8H6HBC2"/>
<name>A0A8H6HBC2_9AGAR</name>
<reference evidence="1 2" key="1">
    <citation type="submission" date="2020-07" db="EMBL/GenBank/DDBJ databases">
        <title>Comparative genomics of pyrophilous fungi reveals a link between fire events and developmental genes.</title>
        <authorList>
            <consortium name="DOE Joint Genome Institute"/>
            <person name="Steindorff A.S."/>
            <person name="Carver A."/>
            <person name="Calhoun S."/>
            <person name="Stillman K."/>
            <person name="Liu H."/>
            <person name="Lipzen A."/>
            <person name="Pangilinan J."/>
            <person name="Labutti K."/>
            <person name="Bruns T.D."/>
            <person name="Grigoriev I.V."/>
        </authorList>
    </citation>
    <scope>NUCLEOTIDE SEQUENCE [LARGE SCALE GENOMIC DNA]</scope>
    <source>
        <strain evidence="1 2">CBS 144469</strain>
    </source>
</reference>
<gene>
    <name evidence="1" type="ORF">DFP72DRAFT_829139</name>
</gene>
<dbReference type="EMBL" id="JACGCI010000161">
    <property type="protein sequence ID" value="KAF6742992.1"/>
    <property type="molecule type" value="Genomic_DNA"/>
</dbReference>
<protein>
    <submittedName>
        <fullName evidence="1">Uncharacterized protein</fullName>
    </submittedName>
</protein>
<sequence>MPGTCTPNDLNFYCPKHNAAAVVSYFTRLQGFTNLSLPTRKVVVERTPLNNLDVNNGVRRIYRFRCMSTGKTITLVESVSVSPLVPIFFFHSTVVMNVVTGRSVVCFYPDLTETYRGRCVTPNFALPAHFPFLFPFFPYRIIERLPSIRHHSQARTGD</sequence>
<evidence type="ECO:0000313" key="2">
    <source>
        <dbReference type="Proteomes" id="UP000521943"/>
    </source>
</evidence>
<evidence type="ECO:0000313" key="1">
    <source>
        <dbReference type="EMBL" id="KAF6742992.1"/>
    </source>
</evidence>
<organism evidence="1 2">
    <name type="scientific">Ephemerocybe angulata</name>
    <dbReference type="NCBI Taxonomy" id="980116"/>
    <lineage>
        <taxon>Eukaryota</taxon>
        <taxon>Fungi</taxon>
        <taxon>Dikarya</taxon>
        <taxon>Basidiomycota</taxon>
        <taxon>Agaricomycotina</taxon>
        <taxon>Agaricomycetes</taxon>
        <taxon>Agaricomycetidae</taxon>
        <taxon>Agaricales</taxon>
        <taxon>Agaricineae</taxon>
        <taxon>Psathyrellaceae</taxon>
        <taxon>Ephemerocybe</taxon>
    </lineage>
</organism>
<accession>A0A8H6HBC2</accession>